<reference evidence="1 2" key="1">
    <citation type="submission" date="2021-05" db="EMBL/GenBank/DDBJ databases">
        <title>Genome Assembly of Synthetic Allotetraploid Brassica napus Reveals Homoeologous Exchanges between Subgenomes.</title>
        <authorList>
            <person name="Davis J.T."/>
        </authorList>
    </citation>
    <scope>NUCLEOTIDE SEQUENCE [LARGE SCALE GENOMIC DNA]</scope>
    <source>
        <strain evidence="2">cv. Da-Ae</strain>
        <tissue evidence="1">Seedling</tissue>
    </source>
</reference>
<proteinExistence type="predicted"/>
<dbReference type="EMBL" id="JAGKQM010000003">
    <property type="protein sequence ID" value="KAH0936496.1"/>
    <property type="molecule type" value="Genomic_DNA"/>
</dbReference>
<evidence type="ECO:0000313" key="2">
    <source>
        <dbReference type="Proteomes" id="UP000824890"/>
    </source>
</evidence>
<name>A0ABQ8E4D7_BRANA</name>
<evidence type="ECO:0000313" key="1">
    <source>
        <dbReference type="EMBL" id="KAH0936496.1"/>
    </source>
</evidence>
<keyword evidence="2" id="KW-1185">Reference proteome</keyword>
<organism evidence="1 2">
    <name type="scientific">Brassica napus</name>
    <name type="common">Rape</name>
    <dbReference type="NCBI Taxonomy" id="3708"/>
    <lineage>
        <taxon>Eukaryota</taxon>
        <taxon>Viridiplantae</taxon>
        <taxon>Streptophyta</taxon>
        <taxon>Embryophyta</taxon>
        <taxon>Tracheophyta</taxon>
        <taxon>Spermatophyta</taxon>
        <taxon>Magnoliopsida</taxon>
        <taxon>eudicotyledons</taxon>
        <taxon>Gunneridae</taxon>
        <taxon>Pentapetalae</taxon>
        <taxon>rosids</taxon>
        <taxon>malvids</taxon>
        <taxon>Brassicales</taxon>
        <taxon>Brassicaceae</taxon>
        <taxon>Brassiceae</taxon>
        <taxon>Brassica</taxon>
    </lineage>
</organism>
<protein>
    <submittedName>
        <fullName evidence="1">Uncharacterized protein</fullName>
    </submittedName>
</protein>
<comment type="caution">
    <text evidence="1">The sequence shown here is derived from an EMBL/GenBank/DDBJ whole genome shotgun (WGS) entry which is preliminary data.</text>
</comment>
<gene>
    <name evidence="1" type="ORF">HID58_013613</name>
</gene>
<sequence length="60" mass="7074">MDDFLELEDFLKVLDEAQPANLASHIVVHEHRRPPIWAEEADGVHKRVKMIHDPIENQHR</sequence>
<accession>A0ABQ8E4D7</accession>
<dbReference type="Proteomes" id="UP000824890">
    <property type="component" value="Unassembled WGS sequence"/>
</dbReference>